<dbReference type="PANTHER" id="PTHR35801:SF1">
    <property type="entry name" value="PHOSPHOSERINE PHOSPHATASE RSBX"/>
    <property type="match status" value="1"/>
</dbReference>
<name>A0A1W6LDZ7_9BURK</name>
<keyword evidence="2" id="KW-1185">Reference proteome</keyword>
<evidence type="ECO:0000313" key="2">
    <source>
        <dbReference type="Proteomes" id="UP000193427"/>
    </source>
</evidence>
<organism evidence="1 2">
    <name type="scientific">Piscinibacter gummiphilus</name>
    <dbReference type="NCBI Taxonomy" id="946333"/>
    <lineage>
        <taxon>Bacteria</taxon>
        <taxon>Pseudomonadati</taxon>
        <taxon>Pseudomonadota</taxon>
        <taxon>Betaproteobacteria</taxon>
        <taxon>Burkholderiales</taxon>
        <taxon>Sphaerotilaceae</taxon>
        <taxon>Piscinibacter</taxon>
    </lineage>
</organism>
<reference evidence="1 2" key="1">
    <citation type="submission" date="2016-04" db="EMBL/GenBank/DDBJ databases">
        <title>Complete genome sequence of natural rubber-degrading, novel Gram-negative bacterium, Rhizobacter gummiphilus strain NS21.</title>
        <authorList>
            <person name="Tabata M."/>
            <person name="Kasai D."/>
            <person name="Fukuda M."/>
        </authorList>
    </citation>
    <scope>NUCLEOTIDE SEQUENCE [LARGE SCALE GENOMIC DNA]</scope>
    <source>
        <strain evidence="1 2">NS21</strain>
    </source>
</reference>
<dbReference type="InterPro" id="IPR003594">
    <property type="entry name" value="HATPase_dom"/>
</dbReference>
<dbReference type="PANTHER" id="PTHR35801">
    <property type="entry name" value="PHOSPHOSERINE PHOSPHATASE RSBX"/>
    <property type="match status" value="1"/>
</dbReference>
<dbReference type="SUPFAM" id="SSF55874">
    <property type="entry name" value="ATPase domain of HSP90 chaperone/DNA topoisomerase II/histidine kinase"/>
    <property type="match status" value="1"/>
</dbReference>
<dbReference type="InterPro" id="IPR036890">
    <property type="entry name" value="HATPase_C_sf"/>
</dbReference>
<protein>
    <submittedName>
        <fullName evidence="1">Uncharacterized protein</fullName>
    </submittedName>
</protein>
<dbReference type="InterPro" id="IPR039248">
    <property type="entry name" value="Ptase_RsbX"/>
</dbReference>
<dbReference type="Proteomes" id="UP000193427">
    <property type="component" value="Chromosome"/>
</dbReference>
<sequence length="338" mass="35044">MASHCHAAFDVTEPSRVGEVRRHAVRLAESFGFDEVAAGRVALVVNELGNNLVRHAQGGRLLVGAVEDDDGGVQVEVMSLDVGPGIRDIRASLVDGFSTGGTAGQGLGAVRRLSQVFDIYSRAPGGTVVLSRLSADGAAPRASGPVEAGVVRIPAPGEHVCGDNWSLVPRDGRWLLLVADGLGHGPQAMEAADAAVAVLAGAPDGPPSHLLERMHQALRATRGAAAALAEADPGAGTITFAGVGNIAGRIISGLGDRSLMSQHGTVGVQIRKLQDVAYEWPPHAVLVLHSDGFATRWALGDATDLVQHHPALVAAWVARDQIRGRDDATIVVLKRRGG</sequence>
<dbReference type="InterPro" id="IPR036457">
    <property type="entry name" value="PPM-type-like_dom_sf"/>
</dbReference>
<accession>A0A1W6LDZ7</accession>
<dbReference type="EMBL" id="CP015118">
    <property type="protein sequence ID" value="ARN22470.1"/>
    <property type="molecule type" value="Genomic_DNA"/>
</dbReference>
<dbReference type="KEGG" id="rgu:A4W93_22590"/>
<dbReference type="AlphaFoldDB" id="A0A1W6LDZ7"/>
<evidence type="ECO:0000313" key="1">
    <source>
        <dbReference type="EMBL" id="ARN22470.1"/>
    </source>
</evidence>
<dbReference type="STRING" id="946333.A4W93_22590"/>
<dbReference type="OrthoDB" id="479131at2"/>
<dbReference type="RefSeq" id="WP_099959966.1">
    <property type="nucleotide sequence ID" value="NZ_BSPR01000020.1"/>
</dbReference>
<dbReference type="Pfam" id="PF13581">
    <property type="entry name" value="HATPase_c_2"/>
    <property type="match status" value="1"/>
</dbReference>
<dbReference type="Pfam" id="PF07228">
    <property type="entry name" value="SpoIIE"/>
    <property type="match status" value="1"/>
</dbReference>
<proteinExistence type="predicted"/>
<gene>
    <name evidence="1" type="ORF">A4W93_22590</name>
</gene>
<dbReference type="Gene3D" id="3.30.565.10">
    <property type="entry name" value="Histidine kinase-like ATPase, C-terminal domain"/>
    <property type="match status" value="1"/>
</dbReference>
<dbReference type="InterPro" id="IPR001932">
    <property type="entry name" value="PPM-type_phosphatase-like_dom"/>
</dbReference>
<dbReference type="Gene3D" id="3.60.40.10">
    <property type="entry name" value="PPM-type phosphatase domain"/>
    <property type="match status" value="1"/>
</dbReference>
<dbReference type="SUPFAM" id="SSF81606">
    <property type="entry name" value="PP2C-like"/>
    <property type="match status" value="1"/>
</dbReference>
<dbReference type="SMART" id="SM00331">
    <property type="entry name" value="PP2C_SIG"/>
    <property type="match status" value="1"/>
</dbReference>